<evidence type="ECO:0000259" key="1">
    <source>
        <dbReference type="Pfam" id="PF04986"/>
    </source>
</evidence>
<dbReference type="KEGG" id="thu:AC731_015210"/>
<proteinExistence type="predicted"/>
<feature type="domain" description="Transposase zinc-binding" evidence="2">
    <location>
        <begin position="9"/>
        <end position="98"/>
    </location>
</feature>
<dbReference type="GO" id="GO:0003677">
    <property type="term" value="F:DNA binding"/>
    <property type="evidence" value="ECO:0007669"/>
    <property type="project" value="InterPro"/>
</dbReference>
<dbReference type="AlphaFoldDB" id="A0A140IED6"/>
<dbReference type="EMBL" id="CP014646">
    <property type="protein sequence ID" value="AMO36111.1"/>
    <property type="molecule type" value="Genomic_DNA"/>
</dbReference>
<dbReference type="Proteomes" id="UP000036902">
    <property type="component" value="Chromosome"/>
</dbReference>
<feature type="domain" description="Transposase IS801/IS1294" evidence="1">
    <location>
        <begin position="140"/>
        <end position="322"/>
    </location>
</feature>
<dbReference type="Pfam" id="PF04986">
    <property type="entry name" value="Y2_Tnp"/>
    <property type="match status" value="1"/>
</dbReference>
<reference evidence="3" key="2">
    <citation type="submission" date="2016-03" db="EMBL/GenBank/DDBJ databases">
        <authorList>
            <person name="Ploux O."/>
        </authorList>
    </citation>
    <scope>NUCLEOTIDE SEQUENCE [LARGE SCALE GENOMIC DNA]</scope>
    <source>
        <strain evidence="3">SgZ-1</strain>
    </source>
</reference>
<dbReference type="EMBL" id="CP014646">
    <property type="protein sequence ID" value="AMO38166.1"/>
    <property type="molecule type" value="Genomic_DNA"/>
</dbReference>
<dbReference type="Pfam" id="PF14319">
    <property type="entry name" value="Zn_Tnp_IS91"/>
    <property type="match status" value="1"/>
</dbReference>
<dbReference type="KEGG" id="thu:AC731_015340"/>
<dbReference type="PANTHER" id="PTHR37023">
    <property type="entry name" value="TRANSPOSASE"/>
    <property type="match status" value="1"/>
</dbReference>
<dbReference type="GO" id="GO:0004803">
    <property type="term" value="F:transposase activity"/>
    <property type="evidence" value="ECO:0007669"/>
    <property type="project" value="InterPro"/>
</dbReference>
<protein>
    <submittedName>
        <fullName evidence="3">Transposase</fullName>
    </submittedName>
</protein>
<dbReference type="STRING" id="1134435.AC731_003655"/>
<evidence type="ECO:0000313" key="6">
    <source>
        <dbReference type="Proteomes" id="UP000036902"/>
    </source>
</evidence>
<dbReference type="GO" id="GO:0006313">
    <property type="term" value="P:DNA transposition"/>
    <property type="evidence" value="ECO:0007669"/>
    <property type="project" value="InterPro"/>
</dbReference>
<evidence type="ECO:0000259" key="2">
    <source>
        <dbReference type="Pfam" id="PF14319"/>
    </source>
</evidence>
<gene>
    <name evidence="3" type="ORF">AC731_003655</name>
    <name evidence="4" type="ORF">AC731_015210</name>
    <name evidence="5" type="ORF">AC731_015340</name>
</gene>
<dbReference type="InterPro" id="IPR007069">
    <property type="entry name" value="Transposase_32"/>
</dbReference>
<dbReference type="PANTHER" id="PTHR37023:SF1">
    <property type="entry name" value="ISSOD25 TRANSPOSASE TNPA_ISSOD25"/>
    <property type="match status" value="1"/>
</dbReference>
<organism evidence="3 6">
    <name type="scientific">Thauera humireducens</name>
    <dbReference type="NCBI Taxonomy" id="1134435"/>
    <lineage>
        <taxon>Bacteria</taxon>
        <taxon>Pseudomonadati</taxon>
        <taxon>Pseudomonadota</taxon>
        <taxon>Betaproteobacteria</taxon>
        <taxon>Rhodocyclales</taxon>
        <taxon>Zoogloeaceae</taxon>
        <taxon>Thauera</taxon>
    </lineage>
</organism>
<dbReference type="EMBL" id="CP014646">
    <property type="protein sequence ID" value="AMO38188.1"/>
    <property type="molecule type" value="Genomic_DNA"/>
</dbReference>
<evidence type="ECO:0000313" key="5">
    <source>
        <dbReference type="EMBL" id="AMO38188.1"/>
    </source>
</evidence>
<dbReference type="InterPro" id="IPR054832">
    <property type="entry name" value="transpos_IS91"/>
</dbReference>
<accession>A0A140IED6</accession>
<dbReference type="RefSeq" id="WP_048707283.1">
    <property type="nucleotide sequence ID" value="NZ_CP014646.1"/>
</dbReference>
<dbReference type="KEGG" id="thu:AC731_003655"/>
<reference evidence="6" key="1">
    <citation type="submission" date="2016-03" db="EMBL/GenBank/DDBJ databases">
        <authorList>
            <person name="Ma C."/>
            <person name="Zhou S."/>
            <person name="Yang G."/>
        </authorList>
    </citation>
    <scope>NUCLEOTIDE SEQUENCE [LARGE SCALE GENOMIC DNA]</scope>
    <source>
        <strain evidence="6">SgZ-1</strain>
    </source>
</reference>
<sequence length="394" mass="43654">MDRPTLAGILRTHGSSYRSSHALSPTQARAWRAIVDCRTAALGGVRERCANCGAERHVWRSCRNRHCPQCQTRAKEAWRAARLREVLPVPYAHWVFTLPHALNPLAIRHPRWLYGALFDSAAATLLELAANPRWLGAVPGFSLVLHTWSQDLRMHLHVHALITCGGLDAEGRWRTPARGTRFLFPVQAASKVFRGKLLTRLDAAHRSGELADDPSAAPGAWQARRRALLAHDWVVYAKPPPGGPAQVLDYLARYTHRVALSNDRLLGCDAGQVRLRVRDNQTGGKRTVSLPTDTFIGRFLRHVLPAGFKRLRHYGLLACGHKRARLAAARVALQTPAPQPAVIEAAADFLARVSGEDPRCCPHCGVGRWHTVEIVMARRYDPPAPAPRCRDGPP</sequence>
<evidence type="ECO:0000313" key="4">
    <source>
        <dbReference type="EMBL" id="AMO38166.1"/>
    </source>
</evidence>
<keyword evidence="6" id="KW-1185">Reference proteome</keyword>
<dbReference type="InterPro" id="IPR026889">
    <property type="entry name" value="Zn_Tnp"/>
</dbReference>
<name>A0A140IED6_9RHOO</name>
<dbReference type="NCBIfam" id="NF033538">
    <property type="entry name" value="transpos_IS91"/>
    <property type="match status" value="1"/>
</dbReference>
<evidence type="ECO:0000313" key="3">
    <source>
        <dbReference type="EMBL" id="AMO36111.1"/>
    </source>
</evidence>